<evidence type="ECO:0000313" key="2">
    <source>
        <dbReference type="EMBL" id="GAC77404.1"/>
    </source>
</evidence>
<organism evidence="2 3">
    <name type="scientific">Pseudozyma antarctica (strain T-34)</name>
    <name type="common">Yeast</name>
    <name type="synonym">Candida antarctica</name>
    <dbReference type="NCBI Taxonomy" id="1151754"/>
    <lineage>
        <taxon>Eukaryota</taxon>
        <taxon>Fungi</taxon>
        <taxon>Dikarya</taxon>
        <taxon>Basidiomycota</taxon>
        <taxon>Ustilaginomycotina</taxon>
        <taxon>Ustilaginomycetes</taxon>
        <taxon>Ustilaginales</taxon>
        <taxon>Ustilaginaceae</taxon>
        <taxon>Moesziomyces</taxon>
    </lineage>
</organism>
<sequence length="109" mass="10950">MFKSFGKIMGGSSRKGKSKLQEGDDAAEGSNGLSGSDSSNLLRAKSKDSLAPENGAGNGPSAPAKIEKRGGVSRHESPLPSPSPSARNVLDGTEEASEVGSPAVPRSAA</sequence>
<proteinExistence type="predicted"/>
<evidence type="ECO:0000313" key="3">
    <source>
        <dbReference type="Proteomes" id="UP000011976"/>
    </source>
</evidence>
<dbReference type="Proteomes" id="UP000011976">
    <property type="component" value="Unassembled WGS sequence"/>
</dbReference>
<accession>M9M190</accession>
<reference evidence="3" key="1">
    <citation type="journal article" date="2013" name="Genome Announc.">
        <title>Genome sequence of the basidiomycetous yeast Pseudozyma antarctica T-34, a producer of the glycolipid biosurfactants mannosylerythritol lipids.</title>
        <authorList>
            <person name="Morita T."/>
            <person name="Koike H."/>
            <person name="Koyama Y."/>
            <person name="Hagiwara H."/>
            <person name="Ito E."/>
            <person name="Fukuoka T."/>
            <person name="Imura T."/>
            <person name="Machida M."/>
            <person name="Kitamoto D."/>
        </authorList>
    </citation>
    <scope>NUCLEOTIDE SEQUENCE [LARGE SCALE GENOMIC DNA]</scope>
    <source>
        <strain evidence="3">T-34</strain>
    </source>
</reference>
<protein>
    <submittedName>
        <fullName evidence="2">Serine/threonine specific protein phosphatase PP1, catalytic subunit</fullName>
    </submittedName>
</protein>
<feature type="compositionally biased region" description="Basic and acidic residues" evidence="1">
    <location>
        <begin position="65"/>
        <end position="77"/>
    </location>
</feature>
<dbReference type="EMBL" id="DF196792">
    <property type="protein sequence ID" value="GAC77404.1"/>
    <property type="molecule type" value="Genomic_DNA"/>
</dbReference>
<name>M9M190_PSEA3</name>
<feature type="region of interest" description="Disordered" evidence="1">
    <location>
        <begin position="1"/>
        <end position="109"/>
    </location>
</feature>
<dbReference type="AlphaFoldDB" id="M9M190"/>
<evidence type="ECO:0000256" key="1">
    <source>
        <dbReference type="SAM" id="MobiDB-lite"/>
    </source>
</evidence>
<gene>
    <name evidence="2" type="ORF">PANT_26d00036</name>
</gene>
<feature type="non-terminal residue" evidence="2">
    <location>
        <position position="109"/>
    </location>
</feature>
<feature type="compositionally biased region" description="Low complexity" evidence="1">
    <location>
        <begin position="29"/>
        <end position="42"/>
    </location>
</feature>